<protein>
    <submittedName>
        <fullName evidence="1">Uncharacterized protein</fullName>
    </submittedName>
</protein>
<gene>
    <name evidence="1" type="ORF">SDC9_66028</name>
</gene>
<evidence type="ECO:0000313" key="1">
    <source>
        <dbReference type="EMBL" id="MPM19602.1"/>
    </source>
</evidence>
<dbReference type="PROSITE" id="PS51257">
    <property type="entry name" value="PROKAR_LIPOPROTEIN"/>
    <property type="match status" value="1"/>
</dbReference>
<dbReference type="AlphaFoldDB" id="A0A644XTR5"/>
<dbReference type="EMBL" id="VSSQ01003206">
    <property type="protein sequence ID" value="MPM19602.1"/>
    <property type="molecule type" value="Genomic_DNA"/>
</dbReference>
<organism evidence="1">
    <name type="scientific">bioreactor metagenome</name>
    <dbReference type="NCBI Taxonomy" id="1076179"/>
    <lineage>
        <taxon>unclassified sequences</taxon>
        <taxon>metagenomes</taxon>
        <taxon>ecological metagenomes</taxon>
    </lineage>
</organism>
<name>A0A644XTR5_9ZZZZ</name>
<comment type="caution">
    <text evidence="1">The sequence shown here is derived from an EMBL/GenBank/DDBJ whole genome shotgun (WGS) entry which is preliminary data.</text>
</comment>
<proteinExistence type="predicted"/>
<accession>A0A644XTR5</accession>
<sequence length="368" mass="41200">MNCKKFCSLLVSLLLLAALSACAPVKAGSAASAAASASATSVVFSPDSGEITLYGEQHGVQKILDKELELWQENYNTRGMRHLFVELPYYTGEFLNLWMQEGDDAILDAVYDDWDGTAVHSPDVKEFYQKIKSECPETVFHGTDVGHQRQTTGKRFLQTLEAAGQTDSEQYRLTEEAIRQGEIYYGKGGNVYREDTMTENFIREFDRLDGESVVGFYGGAHTGIDAMEYSTGSVPCMANKLAARYGAALRSEDLSWLAKDIDSLGVETVTVAGKSYQASYFGEEDLTGLLKGYRTRAFWRLENAYDDFKDRPKTGDVLPYDNFPMLVEAGQVFMIDYTKTDGTVTRQYYRSDGYEWEGRPSTEEFSVD</sequence>
<reference evidence="1" key="1">
    <citation type="submission" date="2019-08" db="EMBL/GenBank/DDBJ databases">
        <authorList>
            <person name="Kucharzyk K."/>
            <person name="Murdoch R.W."/>
            <person name="Higgins S."/>
            <person name="Loffler F."/>
        </authorList>
    </citation>
    <scope>NUCLEOTIDE SEQUENCE</scope>
</reference>